<dbReference type="SUPFAM" id="SSF55031">
    <property type="entry name" value="Bacterial exopeptidase dimerisation domain"/>
    <property type="match status" value="1"/>
</dbReference>
<keyword evidence="1" id="KW-0464">Manganese</keyword>
<feature type="binding site" evidence="1">
    <location>
        <position position="96"/>
    </location>
    <ligand>
        <name>Mn(2+)</name>
        <dbReference type="ChEBI" id="CHEBI:29035"/>
        <label>2</label>
    </ligand>
</feature>
<evidence type="ECO:0000313" key="3">
    <source>
        <dbReference type="EMBL" id="MBB5842155.1"/>
    </source>
</evidence>
<keyword evidence="1" id="KW-0479">Metal-binding</keyword>
<evidence type="ECO:0000259" key="2">
    <source>
        <dbReference type="Pfam" id="PF07687"/>
    </source>
</evidence>
<organism evidence="3 4">
    <name type="scientific">Conyzicola lurida</name>
    <dbReference type="NCBI Taxonomy" id="1172621"/>
    <lineage>
        <taxon>Bacteria</taxon>
        <taxon>Bacillati</taxon>
        <taxon>Actinomycetota</taxon>
        <taxon>Actinomycetes</taxon>
        <taxon>Micrococcales</taxon>
        <taxon>Microbacteriaceae</taxon>
        <taxon>Conyzicola</taxon>
    </lineage>
</organism>
<dbReference type="CDD" id="cd03886">
    <property type="entry name" value="M20_Acy1"/>
    <property type="match status" value="1"/>
</dbReference>
<accession>A0A841AL08</accession>
<dbReference type="AlphaFoldDB" id="A0A841AL08"/>
<comment type="cofactor">
    <cofactor evidence="1">
        <name>Mn(2+)</name>
        <dbReference type="ChEBI" id="CHEBI:29035"/>
    </cofactor>
    <text evidence="1">The Mn(2+) ion enhances activity.</text>
</comment>
<feature type="binding site" evidence="1">
    <location>
        <position position="361"/>
    </location>
    <ligand>
        <name>Mn(2+)</name>
        <dbReference type="ChEBI" id="CHEBI:29035"/>
        <label>2</label>
    </ligand>
</feature>
<comment type="caution">
    <text evidence="3">The sequence shown here is derived from an EMBL/GenBank/DDBJ whole genome shotgun (WGS) entry which is preliminary data.</text>
</comment>
<dbReference type="EC" id="3.5.1.32" evidence="3"/>
<dbReference type="SUPFAM" id="SSF53187">
    <property type="entry name" value="Zn-dependent exopeptidases"/>
    <property type="match status" value="1"/>
</dbReference>
<evidence type="ECO:0000256" key="1">
    <source>
        <dbReference type="PIRSR" id="PIRSR005962-1"/>
    </source>
</evidence>
<dbReference type="EMBL" id="JACHMJ010000001">
    <property type="protein sequence ID" value="MBB5842155.1"/>
    <property type="molecule type" value="Genomic_DNA"/>
</dbReference>
<keyword evidence="3" id="KW-0378">Hydrolase</keyword>
<dbReference type="Gene3D" id="3.30.70.360">
    <property type="match status" value="1"/>
</dbReference>
<dbReference type="InterPro" id="IPR002933">
    <property type="entry name" value="Peptidase_M20"/>
</dbReference>
<dbReference type="PIRSF" id="PIRSF005962">
    <property type="entry name" value="Pept_M20D_amidohydro"/>
    <property type="match status" value="1"/>
</dbReference>
<dbReference type="GO" id="GO:0047980">
    <property type="term" value="F:hippurate hydrolase activity"/>
    <property type="evidence" value="ECO:0007669"/>
    <property type="project" value="UniProtKB-EC"/>
</dbReference>
<dbReference type="PANTHER" id="PTHR11014:SF63">
    <property type="entry name" value="METALLOPEPTIDASE, PUTATIVE (AFU_ORTHOLOGUE AFUA_6G09600)-RELATED"/>
    <property type="match status" value="1"/>
</dbReference>
<dbReference type="Gene3D" id="3.40.630.10">
    <property type="entry name" value="Zn peptidases"/>
    <property type="match status" value="1"/>
</dbReference>
<dbReference type="InterPro" id="IPR036264">
    <property type="entry name" value="Bact_exopeptidase_dim_dom"/>
</dbReference>
<dbReference type="NCBIfam" id="TIGR01891">
    <property type="entry name" value="amidohydrolases"/>
    <property type="match status" value="1"/>
</dbReference>
<dbReference type="GO" id="GO:0046872">
    <property type="term" value="F:metal ion binding"/>
    <property type="evidence" value="ECO:0007669"/>
    <property type="project" value="UniProtKB-KW"/>
</dbReference>
<dbReference type="RefSeq" id="WP_184233306.1">
    <property type="nucleotide sequence ID" value="NZ_JACHMJ010000001.1"/>
</dbReference>
<feature type="binding site" evidence="1">
    <location>
        <position position="130"/>
    </location>
    <ligand>
        <name>Mn(2+)</name>
        <dbReference type="ChEBI" id="CHEBI:29035"/>
        <label>2</label>
    </ligand>
</feature>
<dbReference type="Pfam" id="PF07687">
    <property type="entry name" value="M20_dimer"/>
    <property type="match status" value="1"/>
</dbReference>
<sequence>MIAYDAVAFRRELHSAPEVGLDLPRTRRRVLEALYGLGLEITEGRDSSSIVAVLRGGTNSGRRSVLLRADMDALPVEERSALPWASRNGAMHACGHDLHTAMLIGAAHALAARRSELGGDVVFAFQAGEEALNGARIMIAEGALDAAGPLPIAALGLHVRADALPGGVFGFRDGVVTGTGTSVRADFFGRGGHGSAPHTAVDPIPALLEGLTAVQVALAREIDAFDSVVFTPGSVHAGTRRNVIPDAAHFEATLRTFDESVRQDAVRIIGRVLAGVAAAHNTRVEVLIEDGYPSVVNDTSETTFASGILTRLFGSESHERMPHAEAMTEDFSRFAQRIPAFFAFLGACPPKVDWRTAPSNHSSEAVFDDAVLSRGIAFETEWAVARLADQTEATP</sequence>
<dbReference type="Pfam" id="PF01546">
    <property type="entry name" value="Peptidase_M20"/>
    <property type="match status" value="1"/>
</dbReference>
<dbReference type="InterPro" id="IPR017439">
    <property type="entry name" value="Amidohydrolase"/>
</dbReference>
<gene>
    <name evidence="3" type="ORF">HD599_000478</name>
</gene>
<dbReference type="PANTHER" id="PTHR11014">
    <property type="entry name" value="PEPTIDASE M20 FAMILY MEMBER"/>
    <property type="match status" value="1"/>
</dbReference>
<proteinExistence type="predicted"/>
<evidence type="ECO:0000313" key="4">
    <source>
        <dbReference type="Proteomes" id="UP000536685"/>
    </source>
</evidence>
<keyword evidence="4" id="KW-1185">Reference proteome</keyword>
<protein>
    <submittedName>
        <fullName evidence="3">Hippurate hydrolase</fullName>
        <ecNumber evidence="3">3.5.1.32</ecNumber>
    </submittedName>
</protein>
<feature type="domain" description="Peptidase M20 dimerisation" evidence="2">
    <location>
        <begin position="182"/>
        <end position="269"/>
    </location>
</feature>
<dbReference type="Proteomes" id="UP000536685">
    <property type="component" value="Unassembled WGS sequence"/>
</dbReference>
<feature type="binding site" evidence="1">
    <location>
        <position position="158"/>
    </location>
    <ligand>
        <name>Mn(2+)</name>
        <dbReference type="ChEBI" id="CHEBI:29035"/>
        <label>2</label>
    </ligand>
</feature>
<reference evidence="3 4" key="1">
    <citation type="submission" date="2020-08" db="EMBL/GenBank/DDBJ databases">
        <title>Sequencing the genomes of 1000 actinobacteria strains.</title>
        <authorList>
            <person name="Klenk H.-P."/>
        </authorList>
    </citation>
    <scope>NUCLEOTIDE SEQUENCE [LARGE SCALE GENOMIC DNA]</scope>
    <source>
        <strain evidence="3 4">DSM 105784</strain>
    </source>
</reference>
<dbReference type="InterPro" id="IPR011650">
    <property type="entry name" value="Peptidase_M20_dimer"/>
</dbReference>
<name>A0A841AL08_9MICO</name>
<feature type="binding site" evidence="1">
    <location>
        <position position="94"/>
    </location>
    <ligand>
        <name>Mn(2+)</name>
        <dbReference type="ChEBI" id="CHEBI:29035"/>
        <label>2</label>
    </ligand>
</feature>